<organism evidence="3 4">
    <name type="scientific">Chengkuizengella axinellae</name>
    <dbReference type="NCBI Taxonomy" id="3064388"/>
    <lineage>
        <taxon>Bacteria</taxon>
        <taxon>Bacillati</taxon>
        <taxon>Bacillota</taxon>
        <taxon>Bacilli</taxon>
        <taxon>Bacillales</taxon>
        <taxon>Paenibacillaceae</taxon>
        <taxon>Chengkuizengella</taxon>
    </lineage>
</organism>
<keyword evidence="4" id="KW-1185">Reference proteome</keyword>
<proteinExistence type="inferred from homology"/>
<comment type="similarity">
    <text evidence="1 2">Belongs to the arylamine N-acetyltransferase family.</text>
</comment>
<sequence>MSIMNVNDYLKRIKLPSSRTGDAFEDLKKMQIQHLYHVPFENLDVVNKVPIELDLTRIYKKIVLNQRGGFCYEINGLFHWLLKQLGYEVKMISSTIAKDKNHWYKENTHLTSIVTIENVEYLVEVGAGDTVRTPIPLNGEIVEDISGRYRIDSDGDLLQLQKYVDHEWIPVYRFTTTPKAYSFFEEVCKWNQTSPESHFTQKMITTMANETGRVTLTNQEIITTINGKKTKREYSPNELSELLIDLFGMDIPIIGQSELNSSI</sequence>
<protein>
    <submittedName>
        <fullName evidence="3">Arylamine N-acetyltransferase</fullName>
    </submittedName>
</protein>
<gene>
    <name evidence="3" type="ORF">Q5Y73_11660</name>
</gene>
<dbReference type="Gene3D" id="3.30.2140.20">
    <property type="match status" value="1"/>
</dbReference>
<dbReference type="PRINTS" id="PR01543">
    <property type="entry name" value="ANATRNSFRASE"/>
</dbReference>
<name>A0ABT9IZK8_9BACL</name>
<evidence type="ECO:0000313" key="4">
    <source>
        <dbReference type="Proteomes" id="UP001231941"/>
    </source>
</evidence>
<dbReference type="InterPro" id="IPR038765">
    <property type="entry name" value="Papain-like_cys_pep_sf"/>
</dbReference>
<dbReference type="InterPro" id="IPR053710">
    <property type="entry name" value="Arylamine_NAT_domain_sf"/>
</dbReference>
<dbReference type="RefSeq" id="WP_305992071.1">
    <property type="nucleotide sequence ID" value="NZ_JAVAMP010000004.1"/>
</dbReference>
<evidence type="ECO:0000256" key="1">
    <source>
        <dbReference type="ARBA" id="ARBA00006547"/>
    </source>
</evidence>
<dbReference type="EMBL" id="JAVAMP010000004">
    <property type="protein sequence ID" value="MDP5274767.1"/>
    <property type="molecule type" value="Genomic_DNA"/>
</dbReference>
<accession>A0ABT9IZK8</accession>
<comment type="caution">
    <text evidence="3">The sequence shown here is derived from an EMBL/GenBank/DDBJ whole genome shotgun (WGS) entry which is preliminary data.</text>
</comment>
<dbReference type="Proteomes" id="UP001231941">
    <property type="component" value="Unassembled WGS sequence"/>
</dbReference>
<evidence type="ECO:0000313" key="3">
    <source>
        <dbReference type="EMBL" id="MDP5274767.1"/>
    </source>
</evidence>
<dbReference type="Pfam" id="PF00797">
    <property type="entry name" value="Acetyltransf_2"/>
    <property type="match status" value="1"/>
</dbReference>
<dbReference type="PANTHER" id="PTHR11786">
    <property type="entry name" value="N-HYDROXYARYLAMINE O-ACETYLTRANSFERASE"/>
    <property type="match status" value="1"/>
</dbReference>
<evidence type="ECO:0000256" key="2">
    <source>
        <dbReference type="RuleBase" id="RU003452"/>
    </source>
</evidence>
<dbReference type="SUPFAM" id="SSF54001">
    <property type="entry name" value="Cysteine proteinases"/>
    <property type="match status" value="1"/>
</dbReference>
<dbReference type="InterPro" id="IPR001447">
    <property type="entry name" value="Arylamine_N-AcTrfase"/>
</dbReference>
<dbReference type="PANTHER" id="PTHR11786:SF0">
    <property type="entry name" value="ARYLAMINE N-ACETYLTRANSFERASE 4-RELATED"/>
    <property type="match status" value="1"/>
</dbReference>
<reference evidence="3 4" key="1">
    <citation type="submission" date="2023-08" db="EMBL/GenBank/DDBJ databases">
        <authorList>
            <person name="Park J.-S."/>
        </authorList>
    </citation>
    <scope>NUCLEOTIDE SEQUENCE [LARGE SCALE GENOMIC DNA]</scope>
    <source>
        <strain evidence="3 4">2205SS18-9</strain>
    </source>
</reference>